<keyword evidence="2" id="KW-0687">Ribonucleoprotein</keyword>
<gene>
    <name evidence="2" type="ORF">JOC77_002250</name>
</gene>
<keyword evidence="2" id="KW-0689">Ribosomal protein</keyword>
<reference evidence="2 3" key="1">
    <citation type="submission" date="2021-01" db="EMBL/GenBank/DDBJ databases">
        <title>Genomic Encyclopedia of Type Strains, Phase IV (KMG-IV): sequencing the most valuable type-strain genomes for metagenomic binning, comparative biology and taxonomic classification.</title>
        <authorList>
            <person name="Goeker M."/>
        </authorList>
    </citation>
    <scope>NUCLEOTIDE SEQUENCE [LARGE SCALE GENOMIC DNA]</scope>
    <source>
        <strain evidence="2 3">DSM 105482</strain>
    </source>
</reference>
<dbReference type="EMBL" id="JAFBFI010000008">
    <property type="protein sequence ID" value="MBM7692819.1"/>
    <property type="molecule type" value="Genomic_DNA"/>
</dbReference>
<dbReference type="Proteomes" id="UP000823486">
    <property type="component" value="Unassembled WGS sequence"/>
</dbReference>
<evidence type="ECO:0000259" key="1">
    <source>
        <dbReference type="PROSITE" id="PS50965"/>
    </source>
</evidence>
<dbReference type="InterPro" id="IPR011528">
    <property type="entry name" value="NERD"/>
</dbReference>
<evidence type="ECO:0000313" key="3">
    <source>
        <dbReference type="Proteomes" id="UP000823486"/>
    </source>
</evidence>
<accession>A0ABS2QJ39</accession>
<dbReference type="RefSeq" id="WP_204542991.1">
    <property type="nucleotide sequence ID" value="NZ_JAFBFI010000008.1"/>
</dbReference>
<keyword evidence="3" id="KW-1185">Reference proteome</keyword>
<dbReference type="GO" id="GO:0005840">
    <property type="term" value="C:ribosome"/>
    <property type="evidence" value="ECO:0007669"/>
    <property type="project" value="UniProtKB-KW"/>
</dbReference>
<organism evidence="2 3">
    <name type="scientific">Peribacillus deserti</name>
    <dbReference type="NCBI Taxonomy" id="673318"/>
    <lineage>
        <taxon>Bacteria</taxon>
        <taxon>Bacillati</taxon>
        <taxon>Bacillota</taxon>
        <taxon>Bacilli</taxon>
        <taxon>Bacillales</taxon>
        <taxon>Bacillaceae</taxon>
        <taxon>Peribacillus</taxon>
    </lineage>
</organism>
<comment type="caution">
    <text evidence="2">The sequence shown here is derived from an EMBL/GenBank/DDBJ whole genome shotgun (WGS) entry which is preliminary data.</text>
</comment>
<dbReference type="PROSITE" id="PS50965">
    <property type="entry name" value="NERD"/>
    <property type="match status" value="1"/>
</dbReference>
<name>A0ABS2QJ39_9BACI</name>
<proteinExistence type="predicted"/>
<feature type="domain" description="NERD" evidence="1">
    <location>
        <begin position="41"/>
        <end position="157"/>
    </location>
</feature>
<sequence>MITKQRQVPLMIRKLEALLRRLPSNHPKRPDIRSDLAKWTAGYKGEQAVDYYLDHLPEEKYLILHDLRLPFGKYFFQIDTLLLSPKFILILEIKNIAGTLYFEKSTNQLIRSINQNEEGFRDPITQARRLRSSLHSFMAGLISPNLPIEYLIVVSNASTILKFQNNHPKLLRRVCHGSSLVDRISTLEESYKTDLIANGTLNQLNTHLINRSQLQTIDVLSLYKIQKTEILTGVQCPSCSHLPLNRKKAKWNCPSCSQDFKGCYQEAVMDYFLLIQSTITNSQLCRFLNLSSRSTGLDILSSLNLLYTGTKKARVYYSPI</sequence>
<evidence type="ECO:0000313" key="2">
    <source>
        <dbReference type="EMBL" id="MBM7692819.1"/>
    </source>
</evidence>
<dbReference type="Pfam" id="PF08378">
    <property type="entry name" value="NERD"/>
    <property type="match status" value="1"/>
</dbReference>
<protein>
    <submittedName>
        <fullName evidence="2">Ribosomal protein L37AE/L43A</fullName>
    </submittedName>
</protein>